<dbReference type="STRING" id="33978.A6M13_04290"/>
<evidence type="ECO:0000313" key="2">
    <source>
        <dbReference type="Proteomes" id="UP000093199"/>
    </source>
</evidence>
<dbReference type="Proteomes" id="UP000093199">
    <property type="component" value="Unassembled WGS sequence"/>
</dbReference>
<keyword evidence="2" id="KW-1185">Reference proteome</keyword>
<organism evidence="1 2">
    <name type="scientific">Caryophanon tenue</name>
    <dbReference type="NCBI Taxonomy" id="33978"/>
    <lineage>
        <taxon>Bacteria</taxon>
        <taxon>Bacillati</taxon>
        <taxon>Bacillota</taxon>
        <taxon>Bacilli</taxon>
        <taxon>Bacillales</taxon>
        <taxon>Caryophanaceae</taxon>
        <taxon>Caryophanon</taxon>
    </lineage>
</organism>
<dbReference type="InterPro" id="IPR010093">
    <property type="entry name" value="SinI_DNA-bd"/>
</dbReference>
<accession>A0A1C0Y8M1</accession>
<dbReference type="RefSeq" id="WP_066546715.1">
    <property type="nucleotide sequence ID" value="NZ_MASJ01000034.1"/>
</dbReference>
<proteinExistence type="predicted"/>
<dbReference type="OrthoDB" id="2166477at2"/>
<reference evidence="1 2" key="1">
    <citation type="submission" date="2016-07" db="EMBL/GenBank/DDBJ databases">
        <title>Caryophanon tenue genome sequencing.</title>
        <authorList>
            <person name="Verma A."/>
            <person name="Pal Y."/>
            <person name="Krishnamurthi S."/>
        </authorList>
    </citation>
    <scope>NUCLEOTIDE SEQUENCE [LARGE SCALE GENOMIC DNA]</scope>
    <source>
        <strain evidence="1 2">DSM 14152</strain>
    </source>
</reference>
<gene>
    <name evidence="1" type="ORF">A6M13_04290</name>
</gene>
<dbReference type="EMBL" id="MASJ01000034">
    <property type="protein sequence ID" value="OCS83509.1"/>
    <property type="molecule type" value="Genomic_DNA"/>
</dbReference>
<sequence length="77" mass="9288">MYYKTVEQTAEDLGMPQSQVLKYIYEGRIRAVFDGEQFVINSAQFDTYYEQLERIREEIEIWRNTPIPEDMDVKDED</sequence>
<evidence type="ECO:0000313" key="1">
    <source>
        <dbReference type="EMBL" id="OCS83509.1"/>
    </source>
</evidence>
<name>A0A1C0Y8M1_9BACL</name>
<protein>
    <submittedName>
        <fullName evidence="1">Excisionase</fullName>
    </submittedName>
</protein>
<comment type="caution">
    <text evidence="1">The sequence shown here is derived from an EMBL/GenBank/DDBJ whole genome shotgun (WGS) entry which is preliminary data.</text>
</comment>
<dbReference type="AlphaFoldDB" id="A0A1C0Y8M1"/>
<dbReference type="NCBIfam" id="TIGR01764">
    <property type="entry name" value="excise"/>
    <property type="match status" value="1"/>
</dbReference>
<dbReference type="GO" id="GO:0003677">
    <property type="term" value="F:DNA binding"/>
    <property type="evidence" value="ECO:0007669"/>
    <property type="project" value="InterPro"/>
</dbReference>